<dbReference type="InterPro" id="IPR007278">
    <property type="entry name" value="DUF397"/>
</dbReference>
<dbReference type="RefSeq" id="WP_388625839.1">
    <property type="nucleotide sequence ID" value="NZ_JBIAUT010000002.1"/>
</dbReference>
<accession>A0ABW6TUQ7</accession>
<dbReference type="Pfam" id="PF04149">
    <property type="entry name" value="DUF397"/>
    <property type="match status" value="2"/>
</dbReference>
<organism evidence="2 3">
    <name type="scientific">Streptomyces nondiastaticus</name>
    <dbReference type="NCBI Taxonomy" id="3154512"/>
    <lineage>
        <taxon>Bacteria</taxon>
        <taxon>Bacillati</taxon>
        <taxon>Actinomycetota</taxon>
        <taxon>Actinomycetes</taxon>
        <taxon>Kitasatosporales</taxon>
        <taxon>Streptomycetaceae</taxon>
        <taxon>Streptomyces</taxon>
    </lineage>
</organism>
<evidence type="ECO:0000313" key="3">
    <source>
        <dbReference type="Proteomes" id="UP001602123"/>
    </source>
</evidence>
<comment type="caution">
    <text evidence="2">The sequence shown here is derived from an EMBL/GenBank/DDBJ whole genome shotgun (WGS) entry which is preliminary data.</text>
</comment>
<protein>
    <submittedName>
        <fullName evidence="2">DUF397 domain-containing protein</fullName>
    </submittedName>
</protein>
<dbReference type="Proteomes" id="UP001602123">
    <property type="component" value="Unassembled WGS sequence"/>
</dbReference>
<name>A0ABW6TUQ7_9ACTN</name>
<reference evidence="2 3" key="1">
    <citation type="submission" date="2024-10" db="EMBL/GenBank/DDBJ databases">
        <title>The Natural Products Discovery Center: Release of the First 8490 Sequenced Strains for Exploring Actinobacteria Biosynthetic Diversity.</title>
        <authorList>
            <person name="Kalkreuter E."/>
            <person name="Kautsar S.A."/>
            <person name="Yang D."/>
            <person name="Bader C.D."/>
            <person name="Teijaro C.N."/>
            <person name="Fluegel L."/>
            <person name="Davis C.M."/>
            <person name="Simpson J.R."/>
            <person name="Lauterbach L."/>
            <person name="Steele A.D."/>
            <person name="Gui C."/>
            <person name="Meng S."/>
            <person name="Li G."/>
            <person name="Viehrig K."/>
            <person name="Ye F."/>
            <person name="Su P."/>
            <person name="Kiefer A.F."/>
            <person name="Nichols A."/>
            <person name="Cepeda A.J."/>
            <person name="Yan W."/>
            <person name="Fan B."/>
            <person name="Jiang Y."/>
            <person name="Adhikari A."/>
            <person name="Zheng C.-J."/>
            <person name="Schuster L."/>
            <person name="Cowan T.M."/>
            <person name="Smanski M.J."/>
            <person name="Chevrette M.G."/>
            <person name="De Carvalho L.P.S."/>
            <person name="Shen B."/>
        </authorList>
    </citation>
    <scope>NUCLEOTIDE SEQUENCE [LARGE SCALE GENOMIC DNA]</scope>
    <source>
        <strain evidence="2 3">NPDC001650</strain>
    </source>
</reference>
<feature type="domain" description="DUF397" evidence="1">
    <location>
        <begin position="26"/>
        <end position="76"/>
    </location>
</feature>
<keyword evidence="3" id="KW-1185">Reference proteome</keyword>
<evidence type="ECO:0000259" key="1">
    <source>
        <dbReference type="Pfam" id="PF04149"/>
    </source>
</evidence>
<gene>
    <name evidence="2" type="ORF">ACFYZM_08530</name>
</gene>
<proteinExistence type="predicted"/>
<sequence>MSAEVIWLKSSYSGGAAGECVEVALCWGKSSYSGGAAGDCVEVAALGRTIHIRDSKRPQGHQLAVPAAVWARFVRDFAGGATA</sequence>
<evidence type="ECO:0000313" key="2">
    <source>
        <dbReference type="EMBL" id="MFF4216320.1"/>
    </source>
</evidence>
<feature type="domain" description="DUF397" evidence="1">
    <location>
        <begin position="7"/>
        <end position="24"/>
    </location>
</feature>
<dbReference type="EMBL" id="JBIAUT010000002">
    <property type="protein sequence ID" value="MFF4216320.1"/>
    <property type="molecule type" value="Genomic_DNA"/>
</dbReference>